<evidence type="ECO:0000256" key="1">
    <source>
        <dbReference type="SAM" id="MobiDB-lite"/>
    </source>
</evidence>
<proteinExistence type="predicted"/>
<feature type="compositionally biased region" description="Basic and acidic residues" evidence="1">
    <location>
        <begin position="136"/>
        <end position="145"/>
    </location>
</feature>
<keyword evidence="3" id="KW-1185">Reference proteome</keyword>
<protein>
    <submittedName>
        <fullName evidence="2">Uncharacterized protein</fullName>
    </submittedName>
</protein>
<reference evidence="3" key="2">
    <citation type="submission" date="2015-01" db="EMBL/GenBank/DDBJ databases">
        <title>Evolutionary Origins and Diversification of the Mycorrhizal Mutualists.</title>
        <authorList>
            <consortium name="DOE Joint Genome Institute"/>
            <consortium name="Mycorrhizal Genomics Consortium"/>
            <person name="Kohler A."/>
            <person name="Kuo A."/>
            <person name="Nagy L.G."/>
            <person name="Floudas D."/>
            <person name="Copeland A."/>
            <person name="Barry K.W."/>
            <person name="Cichocki N."/>
            <person name="Veneault-Fourrey C."/>
            <person name="LaButti K."/>
            <person name="Lindquist E.A."/>
            <person name="Lipzen A."/>
            <person name="Lundell T."/>
            <person name="Morin E."/>
            <person name="Murat C."/>
            <person name="Riley R."/>
            <person name="Ohm R."/>
            <person name="Sun H."/>
            <person name="Tunlid A."/>
            <person name="Henrissat B."/>
            <person name="Grigoriev I.V."/>
            <person name="Hibbett D.S."/>
            <person name="Martin F."/>
        </authorList>
    </citation>
    <scope>NUCLEOTIDE SEQUENCE [LARGE SCALE GENOMIC DNA]</scope>
    <source>
        <strain evidence="3">LaAM-08-1</strain>
    </source>
</reference>
<reference evidence="2 3" key="1">
    <citation type="submission" date="2014-04" db="EMBL/GenBank/DDBJ databases">
        <authorList>
            <consortium name="DOE Joint Genome Institute"/>
            <person name="Kuo A."/>
            <person name="Kohler A."/>
            <person name="Nagy L.G."/>
            <person name="Floudas D."/>
            <person name="Copeland A."/>
            <person name="Barry K.W."/>
            <person name="Cichocki N."/>
            <person name="Veneault-Fourrey C."/>
            <person name="LaButti K."/>
            <person name="Lindquist E.A."/>
            <person name="Lipzen A."/>
            <person name="Lundell T."/>
            <person name="Morin E."/>
            <person name="Murat C."/>
            <person name="Sun H."/>
            <person name="Tunlid A."/>
            <person name="Henrissat B."/>
            <person name="Grigoriev I.V."/>
            <person name="Hibbett D.S."/>
            <person name="Martin F."/>
            <person name="Nordberg H.P."/>
            <person name="Cantor M.N."/>
            <person name="Hua S.X."/>
        </authorList>
    </citation>
    <scope>NUCLEOTIDE SEQUENCE [LARGE SCALE GENOMIC DNA]</scope>
    <source>
        <strain evidence="2 3">LaAM-08-1</strain>
    </source>
</reference>
<evidence type="ECO:0000313" key="3">
    <source>
        <dbReference type="Proteomes" id="UP000054477"/>
    </source>
</evidence>
<feature type="compositionally biased region" description="Basic residues" evidence="1">
    <location>
        <begin position="146"/>
        <end position="162"/>
    </location>
</feature>
<name>A0A0C9WZ47_9AGAR</name>
<dbReference type="EMBL" id="KN839501">
    <property type="protein sequence ID" value="KIJ89692.1"/>
    <property type="molecule type" value="Genomic_DNA"/>
</dbReference>
<accession>A0A0C9WZ47</accession>
<dbReference type="STRING" id="1095629.A0A0C9WZ47"/>
<organism evidence="2 3">
    <name type="scientific">Laccaria amethystina LaAM-08-1</name>
    <dbReference type="NCBI Taxonomy" id="1095629"/>
    <lineage>
        <taxon>Eukaryota</taxon>
        <taxon>Fungi</taxon>
        <taxon>Dikarya</taxon>
        <taxon>Basidiomycota</taxon>
        <taxon>Agaricomycotina</taxon>
        <taxon>Agaricomycetes</taxon>
        <taxon>Agaricomycetidae</taxon>
        <taxon>Agaricales</taxon>
        <taxon>Agaricineae</taxon>
        <taxon>Hydnangiaceae</taxon>
        <taxon>Laccaria</taxon>
    </lineage>
</organism>
<gene>
    <name evidence="2" type="ORF">K443DRAFT_666485</name>
</gene>
<dbReference type="HOGENOM" id="CLU_1518112_0_0_1"/>
<evidence type="ECO:0000313" key="2">
    <source>
        <dbReference type="EMBL" id="KIJ89692.1"/>
    </source>
</evidence>
<feature type="region of interest" description="Disordered" evidence="1">
    <location>
        <begin position="105"/>
        <end position="162"/>
    </location>
</feature>
<dbReference type="OrthoDB" id="6247875at2759"/>
<dbReference type="Proteomes" id="UP000054477">
    <property type="component" value="Unassembled WGS sequence"/>
</dbReference>
<sequence>MFACFEACRRGTERATVVRSVKSITRSVQPWRRAYIEIKQAYPRIEGLYTYVPVCLENADTAVIDRGMYWKSLSREERESGEAKAYPDWRFRPGANAMAKLKIKDGGAVIRRRSTRGRTKDPPGGGDVGAGDETEDSAKGRDKGKGKARQRGRKSRGARKLRTCLWRESRARVWRRL</sequence>
<dbReference type="AlphaFoldDB" id="A0A0C9WZ47"/>